<evidence type="ECO:0000259" key="7">
    <source>
        <dbReference type="Pfam" id="PF18052"/>
    </source>
</evidence>
<dbReference type="SUPFAM" id="SSF52540">
    <property type="entry name" value="P-loop containing nucleoside triphosphate hydrolases"/>
    <property type="match status" value="1"/>
</dbReference>
<evidence type="ECO:0000256" key="4">
    <source>
        <dbReference type="ARBA" id="ARBA00022741"/>
    </source>
</evidence>
<organism evidence="8 9">
    <name type="scientific">Eleusine coracana subsp. coracana</name>
    <dbReference type="NCBI Taxonomy" id="191504"/>
    <lineage>
        <taxon>Eukaryota</taxon>
        <taxon>Viridiplantae</taxon>
        <taxon>Streptophyta</taxon>
        <taxon>Embryophyta</taxon>
        <taxon>Tracheophyta</taxon>
        <taxon>Spermatophyta</taxon>
        <taxon>Magnoliopsida</taxon>
        <taxon>Liliopsida</taxon>
        <taxon>Poales</taxon>
        <taxon>Poaceae</taxon>
        <taxon>PACMAD clade</taxon>
        <taxon>Chloridoideae</taxon>
        <taxon>Cynodonteae</taxon>
        <taxon>Eleusininae</taxon>
        <taxon>Eleusine</taxon>
    </lineage>
</organism>
<evidence type="ECO:0000256" key="3">
    <source>
        <dbReference type="ARBA" id="ARBA00022737"/>
    </source>
</evidence>
<gene>
    <name evidence="8" type="primary">ga22613</name>
    <name evidence="8" type="ORF">PR202_ga22613</name>
</gene>
<feature type="domain" description="Disease resistance N-terminal" evidence="7">
    <location>
        <begin position="1"/>
        <end position="89"/>
    </location>
</feature>
<evidence type="ECO:0000313" key="8">
    <source>
        <dbReference type="EMBL" id="GJN05018.1"/>
    </source>
</evidence>
<reference evidence="8" key="2">
    <citation type="submission" date="2021-12" db="EMBL/GenBank/DDBJ databases">
        <title>Resequencing data analysis of finger millet.</title>
        <authorList>
            <person name="Hatakeyama M."/>
            <person name="Aluri S."/>
            <person name="Balachadran M.T."/>
            <person name="Sivarajan S.R."/>
            <person name="Poveda L."/>
            <person name="Shimizu-Inatsugi R."/>
            <person name="Schlapbach R."/>
            <person name="Sreeman S.M."/>
            <person name="Shimizu K.K."/>
        </authorList>
    </citation>
    <scope>NUCLEOTIDE SEQUENCE</scope>
</reference>
<accession>A0AAV5D4G0</accession>
<feature type="domain" description="NB-ARC" evidence="6">
    <location>
        <begin position="184"/>
        <end position="270"/>
    </location>
</feature>
<comment type="caution">
    <text evidence="8">The sequence shown here is derived from an EMBL/GenBank/DDBJ whole genome shotgun (WGS) entry which is preliminary data.</text>
</comment>
<keyword evidence="3" id="KW-0677">Repeat</keyword>
<evidence type="ECO:0000313" key="9">
    <source>
        <dbReference type="Proteomes" id="UP001054889"/>
    </source>
</evidence>
<comment type="similarity">
    <text evidence="1">Belongs to the disease resistance NB-LRR family.</text>
</comment>
<keyword evidence="9" id="KW-1185">Reference proteome</keyword>
<evidence type="ECO:0000259" key="6">
    <source>
        <dbReference type="Pfam" id="PF00931"/>
    </source>
</evidence>
<dbReference type="Gene3D" id="1.20.5.4130">
    <property type="match status" value="1"/>
</dbReference>
<dbReference type="Gene3D" id="3.40.50.300">
    <property type="entry name" value="P-loop containing nucleotide triphosphate hydrolases"/>
    <property type="match status" value="1"/>
</dbReference>
<dbReference type="PANTHER" id="PTHR19338">
    <property type="entry name" value="TRANSLOCASE OF INNER MITOCHONDRIAL MEMBRANE 13 HOMOLOG"/>
    <property type="match status" value="1"/>
</dbReference>
<dbReference type="AlphaFoldDB" id="A0AAV5D4G0"/>
<dbReference type="Proteomes" id="UP001054889">
    <property type="component" value="Unassembled WGS sequence"/>
</dbReference>
<dbReference type="InterPro" id="IPR027417">
    <property type="entry name" value="P-loop_NTPase"/>
</dbReference>
<reference evidence="8" key="1">
    <citation type="journal article" date="2018" name="DNA Res.">
        <title>Multiple hybrid de novo genome assembly of finger millet, an orphan allotetraploid crop.</title>
        <authorList>
            <person name="Hatakeyama M."/>
            <person name="Aluri S."/>
            <person name="Balachadran M.T."/>
            <person name="Sivarajan S.R."/>
            <person name="Patrignani A."/>
            <person name="Gruter S."/>
            <person name="Poveda L."/>
            <person name="Shimizu-Inatsugi R."/>
            <person name="Baeten J."/>
            <person name="Francoijs K.J."/>
            <person name="Nataraja K.N."/>
            <person name="Reddy Y.A.N."/>
            <person name="Phadnis S."/>
            <person name="Ravikumar R.L."/>
            <person name="Schlapbach R."/>
            <person name="Sreeman S.M."/>
            <person name="Shimizu K.K."/>
        </authorList>
    </citation>
    <scope>NUCLEOTIDE SEQUENCE</scope>
</reference>
<sequence>MGSLLPKLLKLLGDEYKMQTGMKKQVKFISEELGDIYDFLHKVSDVPWYQLDAQTKAWAREAREVSYQMEDVLDTFLVHVQERETASPSRLRHALQKMVSLFRKGKANRDIGYAIKDIKNRLQHLANRRARYRIDDIIANPTATMSTVDPRLQAMYNEVAKLVGINRPRDDLICKLSAQGDDMALPRKIVSIFGTGGLGKTTLAKAVYEKLRPDFQFGAFVPVGRNPNIAKILMDILYDLDKNKYADIHTKNRDERQLTDNLREFLTDKR</sequence>
<dbReference type="GO" id="GO:0043531">
    <property type="term" value="F:ADP binding"/>
    <property type="evidence" value="ECO:0007669"/>
    <property type="project" value="InterPro"/>
</dbReference>
<dbReference type="InterPro" id="IPR038005">
    <property type="entry name" value="RX-like_CC"/>
</dbReference>
<dbReference type="CDD" id="cd14798">
    <property type="entry name" value="RX-CC_like"/>
    <property type="match status" value="1"/>
</dbReference>
<keyword evidence="4" id="KW-0547">Nucleotide-binding</keyword>
<evidence type="ECO:0000256" key="2">
    <source>
        <dbReference type="ARBA" id="ARBA00022614"/>
    </source>
</evidence>
<protein>
    <recommendedName>
        <fullName evidence="10">Disease resistance protein</fullName>
    </recommendedName>
</protein>
<dbReference type="InterPro" id="IPR041118">
    <property type="entry name" value="Rx_N"/>
</dbReference>
<name>A0AAV5D4G0_ELECO</name>
<dbReference type="GO" id="GO:0006952">
    <property type="term" value="P:defense response"/>
    <property type="evidence" value="ECO:0007669"/>
    <property type="project" value="UniProtKB-KW"/>
</dbReference>
<evidence type="ECO:0000256" key="1">
    <source>
        <dbReference type="ARBA" id="ARBA00008894"/>
    </source>
</evidence>
<dbReference type="EMBL" id="BQKI01000011">
    <property type="protein sequence ID" value="GJN05018.1"/>
    <property type="molecule type" value="Genomic_DNA"/>
</dbReference>
<evidence type="ECO:0000256" key="5">
    <source>
        <dbReference type="ARBA" id="ARBA00022821"/>
    </source>
</evidence>
<evidence type="ECO:0008006" key="10">
    <source>
        <dbReference type="Google" id="ProtNLM"/>
    </source>
</evidence>
<dbReference type="InterPro" id="IPR002182">
    <property type="entry name" value="NB-ARC"/>
</dbReference>
<keyword evidence="5" id="KW-0611">Plant defense</keyword>
<dbReference type="Pfam" id="PF18052">
    <property type="entry name" value="Rx_N"/>
    <property type="match status" value="1"/>
</dbReference>
<keyword evidence="2" id="KW-0433">Leucine-rich repeat</keyword>
<proteinExistence type="inferred from homology"/>
<dbReference type="Pfam" id="PF00931">
    <property type="entry name" value="NB-ARC"/>
    <property type="match status" value="1"/>
</dbReference>
<dbReference type="PANTHER" id="PTHR19338:SF67">
    <property type="entry name" value="AAA+ ATPASE DOMAIN-CONTAINING PROTEIN"/>
    <property type="match status" value="1"/>
</dbReference>